<reference evidence="1" key="1">
    <citation type="journal article" date="2021" name="Front. Microbiol.">
        <title>Comprehensive Comparative Genomics and Phenotyping of Methylobacterium Species.</title>
        <authorList>
            <person name="Alessa O."/>
            <person name="Ogura Y."/>
            <person name="Fujitani Y."/>
            <person name="Takami H."/>
            <person name="Hayashi T."/>
            <person name="Sahin N."/>
            <person name="Tani A."/>
        </authorList>
    </citation>
    <scope>NUCLEOTIDE SEQUENCE</scope>
    <source>
        <strain evidence="1">KCTC 52305</strain>
    </source>
</reference>
<dbReference type="Proteomes" id="UP001055167">
    <property type="component" value="Unassembled WGS sequence"/>
</dbReference>
<evidence type="ECO:0000313" key="2">
    <source>
        <dbReference type="Proteomes" id="UP001055167"/>
    </source>
</evidence>
<reference evidence="1" key="2">
    <citation type="submission" date="2021-08" db="EMBL/GenBank/DDBJ databases">
        <authorList>
            <person name="Tani A."/>
            <person name="Ola A."/>
            <person name="Ogura Y."/>
            <person name="Katsura K."/>
            <person name="Hayashi T."/>
        </authorList>
    </citation>
    <scope>NUCLEOTIDE SEQUENCE</scope>
    <source>
        <strain evidence="1">KCTC 52305</strain>
    </source>
</reference>
<gene>
    <name evidence="1" type="ORF">OPKNFCMD_1383</name>
</gene>
<keyword evidence="2" id="KW-1185">Reference proteome</keyword>
<organism evidence="1 2">
    <name type="scientific">Methylobacterium crusticola</name>
    <dbReference type="NCBI Taxonomy" id="1697972"/>
    <lineage>
        <taxon>Bacteria</taxon>
        <taxon>Pseudomonadati</taxon>
        <taxon>Pseudomonadota</taxon>
        <taxon>Alphaproteobacteria</taxon>
        <taxon>Hyphomicrobiales</taxon>
        <taxon>Methylobacteriaceae</taxon>
        <taxon>Methylobacterium</taxon>
    </lineage>
</organism>
<evidence type="ECO:0000313" key="1">
    <source>
        <dbReference type="EMBL" id="GJD48660.1"/>
    </source>
</evidence>
<comment type="caution">
    <text evidence="1">The sequence shown here is derived from an EMBL/GenBank/DDBJ whole genome shotgun (WGS) entry which is preliminary data.</text>
</comment>
<name>A0ABQ4QTK7_9HYPH</name>
<dbReference type="EMBL" id="BPQH01000003">
    <property type="protein sequence ID" value="GJD48660.1"/>
    <property type="molecule type" value="Genomic_DNA"/>
</dbReference>
<protein>
    <submittedName>
        <fullName evidence="1">Uncharacterized protein</fullName>
    </submittedName>
</protein>
<proteinExistence type="predicted"/>
<sequence length="85" mass="9092">MPNQQPHQSVTFRGRGCARLVRGRLLLDVCPICSQRNARAMVPRGRCAWCAYVPDPADIESARPVAGPLAGRGVALDPDRDAGPG</sequence>
<accession>A0ABQ4QTK7</accession>